<evidence type="ECO:0008006" key="6">
    <source>
        <dbReference type="Google" id="ProtNLM"/>
    </source>
</evidence>
<comment type="caution">
    <text evidence="4">The sequence shown here is derived from an EMBL/GenBank/DDBJ whole genome shotgun (WGS) entry which is preliminary data.</text>
</comment>
<dbReference type="InterPro" id="IPR001559">
    <property type="entry name" value="Phosphotriesterase"/>
</dbReference>
<comment type="similarity">
    <text evidence="3">Belongs to the metallo-dependent hydrolases superfamily. Phosphotriesterase family.</text>
</comment>
<dbReference type="Pfam" id="PF02126">
    <property type="entry name" value="PTE"/>
    <property type="match status" value="1"/>
</dbReference>
<evidence type="ECO:0000256" key="2">
    <source>
        <dbReference type="ARBA" id="ARBA00022801"/>
    </source>
</evidence>
<dbReference type="PROSITE" id="PS51347">
    <property type="entry name" value="PHOSPHOTRIESTERASE_2"/>
    <property type="match status" value="1"/>
</dbReference>
<evidence type="ECO:0000256" key="1">
    <source>
        <dbReference type="ARBA" id="ARBA00022723"/>
    </source>
</evidence>
<evidence type="ECO:0000313" key="4">
    <source>
        <dbReference type="EMBL" id="MDW5593036.1"/>
    </source>
</evidence>
<dbReference type="EMBL" id="JAWSTH010000002">
    <property type="protein sequence ID" value="MDW5593036.1"/>
    <property type="molecule type" value="Genomic_DNA"/>
</dbReference>
<keyword evidence="5" id="KW-1185">Reference proteome</keyword>
<feature type="modified residue" description="N6-carboxylysine" evidence="3">
    <location>
        <position position="172"/>
    </location>
</feature>
<evidence type="ECO:0000313" key="5">
    <source>
        <dbReference type="Proteomes" id="UP001284601"/>
    </source>
</evidence>
<accession>A0ABU4HIA5</accession>
<dbReference type="SUPFAM" id="SSF51556">
    <property type="entry name" value="Metallo-dependent hydrolases"/>
    <property type="match status" value="1"/>
</dbReference>
<dbReference type="PANTHER" id="PTHR10819">
    <property type="entry name" value="PHOSPHOTRIESTERASE-RELATED"/>
    <property type="match status" value="1"/>
</dbReference>
<dbReference type="Proteomes" id="UP001284601">
    <property type="component" value="Unassembled WGS sequence"/>
</dbReference>
<keyword evidence="1" id="KW-0479">Metal-binding</keyword>
<keyword evidence="2" id="KW-0378">Hydrolase</keyword>
<proteinExistence type="inferred from homology"/>
<protein>
    <recommendedName>
        <fullName evidence="6">Phosphotriesterase-related protein</fullName>
    </recommendedName>
</protein>
<reference evidence="5" key="1">
    <citation type="submission" date="2023-07" db="EMBL/GenBank/DDBJ databases">
        <title>Conexibacter stalactiti sp. nov., isolated from stalactites in a lava cave and emended description of the genus Conexibacter.</title>
        <authorList>
            <person name="Lee S.D."/>
        </authorList>
    </citation>
    <scope>NUCLEOTIDE SEQUENCE [LARGE SCALE GENOMIC DNA]</scope>
    <source>
        <strain evidence="5">KCTC 39840</strain>
    </source>
</reference>
<organism evidence="4 5">
    <name type="scientific">Conexibacter stalactiti</name>
    <dbReference type="NCBI Taxonomy" id="1940611"/>
    <lineage>
        <taxon>Bacteria</taxon>
        <taxon>Bacillati</taxon>
        <taxon>Actinomycetota</taxon>
        <taxon>Thermoleophilia</taxon>
        <taxon>Solirubrobacterales</taxon>
        <taxon>Conexibacteraceae</taxon>
        <taxon>Conexibacter</taxon>
    </lineage>
</organism>
<sequence length="354" mass="38981">MVVIAVPPGPGLRHRRTSAIVNARSPMSTVSTVRGLVEVDELGQALMHEHIVNINAEISRDQPELSWGGDRQLALEAIASKLRDVKAAGIDTIVDATAIGHGRDIAALREINAMVDLNIIVSTGIYTYDDLPFYFQYRAPADASARDVMTEIFVRDIRDGIAGTDVRAAIIKVATDLKGVTPNIERILRAAARAHRETGAPITTHTQVSERNGLDQQRIFKEEGVDLTRVIIGHSGDSTDLDYLRELMDAGSMIGADRFGLYMAPHFPSFEERIETLVRLIEAGYGDRIVLSHDYTAHSDWFLENPLPVASEWSFTHVSSAVIPALRERGVTEEQIDALLVHNPRRVFAAQGAY</sequence>
<gene>
    <name evidence="4" type="ORF">R7226_01715</name>
</gene>
<name>A0ABU4HIA5_9ACTN</name>
<dbReference type="PANTHER" id="PTHR10819:SF3">
    <property type="entry name" value="PHOSPHOTRIESTERASE-RELATED PROTEIN"/>
    <property type="match status" value="1"/>
</dbReference>
<evidence type="ECO:0000256" key="3">
    <source>
        <dbReference type="PROSITE-ProRule" id="PRU00679"/>
    </source>
</evidence>
<dbReference type="Gene3D" id="3.20.20.140">
    <property type="entry name" value="Metal-dependent hydrolases"/>
    <property type="match status" value="1"/>
</dbReference>
<reference evidence="4 5" key="2">
    <citation type="submission" date="2023-10" db="EMBL/GenBank/DDBJ databases">
        <authorList>
            <person name="Han X.F."/>
        </authorList>
    </citation>
    <scope>NUCLEOTIDE SEQUENCE [LARGE SCALE GENOMIC DNA]</scope>
    <source>
        <strain evidence="4 5">KCTC 39840</strain>
    </source>
</reference>
<dbReference type="InterPro" id="IPR032466">
    <property type="entry name" value="Metal_Hydrolase"/>
</dbReference>